<dbReference type="PANTHER" id="PTHR42982">
    <property type="entry name" value="SEC-INDEPENDENT PROTEIN TRANSLOCASE PROTEIN TATA"/>
    <property type="match status" value="1"/>
</dbReference>
<dbReference type="HAMAP" id="MF_00236">
    <property type="entry name" value="TatA_E"/>
    <property type="match status" value="1"/>
</dbReference>
<keyword evidence="8 9" id="KW-0472">Membrane</keyword>
<dbReference type="Pfam" id="PF02416">
    <property type="entry name" value="TatA_B_E"/>
    <property type="match status" value="1"/>
</dbReference>
<dbReference type="GO" id="GO:0008320">
    <property type="term" value="F:protein transmembrane transporter activity"/>
    <property type="evidence" value="ECO:0007669"/>
    <property type="project" value="UniProtKB-UniRule"/>
</dbReference>
<keyword evidence="4 9" id="KW-0812">Transmembrane</keyword>
<comment type="subunit">
    <text evidence="9">Forms a complex with TatC.</text>
</comment>
<dbReference type="NCBIfam" id="TIGR01411">
    <property type="entry name" value="tatAE"/>
    <property type="match status" value="1"/>
</dbReference>
<evidence type="ECO:0000256" key="2">
    <source>
        <dbReference type="ARBA" id="ARBA00022448"/>
    </source>
</evidence>
<protein>
    <recommendedName>
        <fullName evidence="9">Sec-independent protein translocase protein TatA</fullName>
    </recommendedName>
</protein>
<dbReference type="EMBL" id="CP002048">
    <property type="protein sequence ID" value="ADI02193.1"/>
    <property type="molecule type" value="Genomic_DNA"/>
</dbReference>
<dbReference type="STRING" id="643648.Slip_1430"/>
<keyword evidence="2 9" id="KW-0813">Transport</keyword>
<evidence type="ECO:0000256" key="6">
    <source>
        <dbReference type="ARBA" id="ARBA00022989"/>
    </source>
</evidence>
<evidence type="ECO:0000313" key="10">
    <source>
        <dbReference type="EMBL" id="ADI02193.1"/>
    </source>
</evidence>
<keyword evidence="7 9" id="KW-0811">Translocation</keyword>
<comment type="subcellular location">
    <subcellularLocation>
        <location evidence="1 9">Cell membrane</location>
        <topology evidence="1 9">Single-pass membrane protein</topology>
    </subcellularLocation>
</comment>
<dbReference type="PANTHER" id="PTHR42982:SF1">
    <property type="entry name" value="SEC-INDEPENDENT PROTEIN TRANSLOCASE PROTEIN TATA"/>
    <property type="match status" value="1"/>
</dbReference>
<comment type="similarity">
    <text evidence="9">Belongs to the TatA/E family.</text>
</comment>
<dbReference type="Gene3D" id="1.20.5.3310">
    <property type="match status" value="1"/>
</dbReference>
<evidence type="ECO:0000256" key="4">
    <source>
        <dbReference type="ARBA" id="ARBA00022692"/>
    </source>
</evidence>
<dbReference type="KEGG" id="slp:Slip_1430"/>
<dbReference type="AlphaFoldDB" id="D7CNA8"/>
<evidence type="ECO:0000256" key="7">
    <source>
        <dbReference type="ARBA" id="ARBA00023010"/>
    </source>
</evidence>
<evidence type="ECO:0000256" key="1">
    <source>
        <dbReference type="ARBA" id="ARBA00004162"/>
    </source>
</evidence>
<dbReference type="eggNOG" id="COG1826">
    <property type="taxonomic scope" value="Bacteria"/>
</dbReference>
<dbReference type="GO" id="GO:0033281">
    <property type="term" value="C:TAT protein transport complex"/>
    <property type="evidence" value="ECO:0007669"/>
    <property type="project" value="UniProtKB-UniRule"/>
</dbReference>
<comment type="function">
    <text evidence="9">Part of the twin-arginine translocation (Tat) system that transports large folded proteins containing a characteristic twin-arginine motif in their signal peptide across membranes. TatA could form the protein-conducting channel of the Tat system.</text>
</comment>
<keyword evidence="3 9" id="KW-1003">Cell membrane</keyword>
<dbReference type="HOGENOM" id="CLU_086034_6_1_9"/>
<evidence type="ECO:0000256" key="3">
    <source>
        <dbReference type="ARBA" id="ARBA00022475"/>
    </source>
</evidence>
<dbReference type="PRINTS" id="PR01506">
    <property type="entry name" value="TATBPROTEIN"/>
</dbReference>
<keyword evidence="5 9" id="KW-0653">Protein transport</keyword>
<dbReference type="InterPro" id="IPR006312">
    <property type="entry name" value="TatA/E"/>
</dbReference>
<evidence type="ECO:0000256" key="8">
    <source>
        <dbReference type="ARBA" id="ARBA00023136"/>
    </source>
</evidence>
<name>D7CNA8_SYNLT</name>
<proteinExistence type="inferred from homology"/>
<gene>
    <name evidence="9" type="primary">tatA</name>
    <name evidence="10" type="ordered locus">Slip_1430</name>
</gene>
<dbReference type="Proteomes" id="UP000000378">
    <property type="component" value="Chromosome"/>
</dbReference>
<keyword evidence="11" id="KW-1185">Reference proteome</keyword>
<organism evidence="10 11">
    <name type="scientific">Syntrophothermus lipocalidus (strain DSM 12680 / TGB-C1)</name>
    <dbReference type="NCBI Taxonomy" id="643648"/>
    <lineage>
        <taxon>Bacteria</taxon>
        <taxon>Bacillati</taxon>
        <taxon>Bacillota</taxon>
        <taxon>Clostridia</taxon>
        <taxon>Eubacteriales</taxon>
        <taxon>Syntrophomonadaceae</taxon>
        <taxon>Syntrophothermus</taxon>
    </lineage>
</organism>
<dbReference type="RefSeq" id="WP_013175595.1">
    <property type="nucleotide sequence ID" value="NC_014220.1"/>
</dbReference>
<reference evidence="11" key="1">
    <citation type="journal article" date="2010" name="Stand. Genomic Sci.">
        <title>Complete genome sequence of Syntrophothermus lipocalidus type strain (TGB-C1T).</title>
        <authorList>
            <consortium name="US DOE Joint Genome Institute (JGI-PGF)"/>
            <person name="Djao O."/>
            <person name="Zhang X."/>
            <person name="Lucas S."/>
            <person name="Lapidus A."/>
            <person name="Glavina Del Rio T."/>
            <person name="Nolan M."/>
            <person name="Tice H."/>
            <person name="Cheng J."/>
            <person name="Han C."/>
            <person name="Tapia R."/>
            <person name="Goodwin L."/>
            <person name="Pitluck S."/>
            <person name="Liolios K."/>
            <person name="Ivanova N."/>
            <person name="Mavromatis K."/>
            <person name="Mikhailova N."/>
            <person name="Ovchinnikova G."/>
            <person name="Pati A."/>
            <person name="Brambilla E."/>
            <person name="Chen A."/>
            <person name="Palaniappan K."/>
            <person name="Land M."/>
            <person name="Hauser L."/>
            <person name="Chang Y."/>
            <person name="Jeffries C."/>
            <person name="Rohde M."/>
            <person name="Sikorski J."/>
            <person name="Spring S."/>
            <person name="Goker M."/>
            <person name="Detter J."/>
            <person name="Woyke T."/>
            <person name="Bristow J."/>
            <person name="Eisen J."/>
            <person name="Markowitz V."/>
            <person name="Hugenholtz P."/>
            <person name="Kyrpides N."/>
            <person name="Klenk H."/>
        </authorList>
    </citation>
    <scope>NUCLEOTIDE SEQUENCE [LARGE SCALE GENOMIC DNA]</scope>
    <source>
        <strain evidence="11">DSM 12680 / TGB-C1</strain>
    </source>
</reference>
<dbReference type="GO" id="GO:0043953">
    <property type="term" value="P:protein transport by the Tat complex"/>
    <property type="evidence" value="ECO:0007669"/>
    <property type="project" value="UniProtKB-UniRule"/>
</dbReference>
<evidence type="ECO:0000313" key="11">
    <source>
        <dbReference type="Proteomes" id="UP000000378"/>
    </source>
</evidence>
<sequence length="61" mass="6674">MFGLIGNIGPWELLLVLVIVLIIVGPGKLPQVGQAVGKALGNFRKAKDQEFEEQLQDKSEK</sequence>
<dbReference type="OrthoDB" id="9800908at2"/>
<accession>D7CNA8</accession>
<dbReference type="InterPro" id="IPR003369">
    <property type="entry name" value="TatA/B/E"/>
</dbReference>
<evidence type="ECO:0000256" key="9">
    <source>
        <dbReference type="HAMAP-Rule" id="MF_00236"/>
    </source>
</evidence>
<evidence type="ECO:0000256" key="5">
    <source>
        <dbReference type="ARBA" id="ARBA00022927"/>
    </source>
</evidence>
<keyword evidence="6 9" id="KW-1133">Transmembrane helix</keyword>
<reference evidence="10 11" key="2">
    <citation type="journal article" date="2010" name="Stand. Genomic Sci.">
        <title>Complete genome sequence of Syntrophothermus lipocalidus type strain (TGB-C1).</title>
        <authorList>
            <person name="Djao O.D."/>
            <person name="Zhang X."/>
            <person name="Lucas S."/>
            <person name="Lapidus A."/>
            <person name="Del Rio T.G."/>
            <person name="Nolan M."/>
            <person name="Tice H."/>
            <person name="Cheng J.F."/>
            <person name="Han C."/>
            <person name="Tapia R."/>
            <person name="Goodwin L."/>
            <person name="Pitluck S."/>
            <person name="Liolios K."/>
            <person name="Ivanova N."/>
            <person name="Mavromatis K."/>
            <person name="Mikhailova N."/>
            <person name="Ovchinnikova G."/>
            <person name="Pati A."/>
            <person name="Brambilla E."/>
            <person name="Chen A."/>
            <person name="Palaniappan K."/>
            <person name="Land M."/>
            <person name="Hauser L."/>
            <person name="Chang Y.J."/>
            <person name="Jeffries C.D."/>
            <person name="Rohde M."/>
            <person name="Sikorski J."/>
            <person name="Spring S."/>
            <person name="Goker M."/>
            <person name="Detter J.C."/>
            <person name="Woyke T."/>
            <person name="Bristow J."/>
            <person name="Eisen J.A."/>
            <person name="Markowitz V."/>
            <person name="Hugenholtz P."/>
            <person name="Kyrpides N.C."/>
            <person name="Klenk H.P."/>
        </authorList>
    </citation>
    <scope>NUCLEOTIDE SEQUENCE [LARGE SCALE GENOMIC DNA]</scope>
    <source>
        <strain evidence="11">DSM 12680 / TGB-C1</strain>
    </source>
</reference>